<dbReference type="GO" id="GO:1990140">
    <property type="term" value="C:molybdopterin synthase complex"/>
    <property type="evidence" value="ECO:0007669"/>
    <property type="project" value="UniProtKB-UniRule"/>
</dbReference>
<dbReference type="InterPro" id="IPR016155">
    <property type="entry name" value="Mopterin_synth/thiamin_S_b"/>
</dbReference>
<sequence>MSVCSKKVLLFGEASELVGCKEIHLPFPKSCTQKALKSIVIDQLAELEPLKDCITLAVNWCYLDTEDSINSISVEEIEEIAVLPPISGG</sequence>
<reference evidence="6" key="1">
    <citation type="submission" date="2022-06" db="EMBL/GenBank/DDBJ databases">
        <authorList>
            <person name="Berger JAMES D."/>
            <person name="Berger JAMES D."/>
        </authorList>
    </citation>
    <scope>NUCLEOTIDE SEQUENCE [LARGE SCALE GENOMIC DNA]</scope>
</reference>
<evidence type="ECO:0000256" key="1">
    <source>
        <dbReference type="ARBA" id="ARBA00022490"/>
    </source>
</evidence>
<dbReference type="Proteomes" id="UP000050795">
    <property type="component" value="Unassembled WGS sequence"/>
</dbReference>
<dbReference type="GO" id="GO:0030366">
    <property type="term" value="F:molybdopterin synthase activity"/>
    <property type="evidence" value="ECO:0007669"/>
    <property type="project" value="UniProtKB-UniRule"/>
</dbReference>
<dbReference type="GO" id="GO:0000166">
    <property type="term" value="F:nucleotide binding"/>
    <property type="evidence" value="ECO:0007669"/>
    <property type="project" value="UniProtKB-KW"/>
</dbReference>
<name>A0AA85JJU1_TRIRE</name>
<keyword evidence="4 5" id="KW-0501">Molybdenum cofactor biosynthesis</keyword>
<comment type="subunit">
    <text evidence="5">Heterotetramer; composed of 2 small (MOCS2A) and 2 large (MOCS2B) subunits.</text>
</comment>
<reference evidence="7" key="2">
    <citation type="submission" date="2023-11" db="UniProtKB">
        <authorList>
            <consortium name="WormBaseParasite"/>
        </authorList>
    </citation>
    <scope>IDENTIFICATION</scope>
</reference>
<dbReference type="PANTHER" id="PTHR33359:SF1">
    <property type="entry name" value="MOLYBDOPTERIN SYNTHASE SULFUR CARRIER SUBUNIT"/>
    <property type="match status" value="1"/>
</dbReference>
<dbReference type="Gene3D" id="3.10.20.30">
    <property type="match status" value="1"/>
</dbReference>
<evidence type="ECO:0000313" key="6">
    <source>
        <dbReference type="Proteomes" id="UP000050795"/>
    </source>
</evidence>
<comment type="PTM">
    <text evidence="5">C-terminal thiocarboxylation occurs in 2 steps, it is first acyl-adenylated (-COAMP) via the hesA/moeB/thiF part of MOCS3, then thiocarboxylated (-COSH) via the rhodanese domain of MOCS3.</text>
</comment>
<comment type="subcellular location">
    <subcellularLocation>
        <location evidence="5">Cytoplasm</location>
    </subcellularLocation>
</comment>
<keyword evidence="6" id="KW-1185">Reference proteome</keyword>
<proteinExistence type="inferred from homology"/>
<comment type="function">
    <text evidence="5">Acts as a sulfur carrier required for molybdopterin biosynthesis. Component of the molybdopterin synthase complex that catalyzes the conversion of precursor Z into molybdopterin by mediating the incorporation of 2 sulfur atoms into precursor Z to generate a dithiolene group. In the complex, serves as sulfur donor by being thiocarboxylated (-COSH) at its C-terminus by MOCS3. After interaction with MOCS2B, the sulfur is then transferred to precursor Z to form molybdopterin.</text>
</comment>
<evidence type="ECO:0000313" key="7">
    <source>
        <dbReference type="WBParaSite" id="TREG1_25760.1"/>
    </source>
</evidence>
<evidence type="ECO:0000256" key="3">
    <source>
        <dbReference type="ARBA" id="ARBA00022741"/>
    </source>
</evidence>
<dbReference type="GO" id="GO:0006777">
    <property type="term" value="P:Mo-molybdopterin cofactor biosynthetic process"/>
    <property type="evidence" value="ECO:0007669"/>
    <property type="project" value="UniProtKB-UniRule"/>
</dbReference>
<dbReference type="InterPro" id="IPR012675">
    <property type="entry name" value="Beta-grasp_dom_sf"/>
</dbReference>
<dbReference type="SUPFAM" id="SSF54285">
    <property type="entry name" value="MoaD/ThiS"/>
    <property type="match status" value="1"/>
</dbReference>
<protein>
    <recommendedName>
        <fullName evidence="5">Molybdopterin synthase sulfur carrier subunit</fullName>
    </recommendedName>
    <alternativeName>
        <fullName evidence="5">Molybdenum cofactor synthesis protein 2 small subunit</fullName>
    </alternativeName>
    <alternativeName>
        <fullName evidence="5">Molybdenum cofactor synthesis protein 2A</fullName>
        <shortName evidence="5">MOCS2A</shortName>
    </alternativeName>
    <alternativeName>
        <fullName evidence="5">Sulfur carrier protein MOCS2A</fullName>
    </alternativeName>
</protein>
<feature type="modified residue" description="Glycyl adenylate; alternate" evidence="5">
    <location>
        <position position="89"/>
    </location>
</feature>
<comment type="similarity">
    <text evidence="5">Belongs to the MoaD family. MOCS2A subfamily.</text>
</comment>
<keyword evidence="3 5" id="KW-0547">Nucleotide-binding</keyword>
<dbReference type="CDD" id="cd00754">
    <property type="entry name" value="Ubl_MoaD"/>
    <property type="match status" value="1"/>
</dbReference>
<dbReference type="AlphaFoldDB" id="A0AA85JJU1"/>
<evidence type="ECO:0000256" key="4">
    <source>
        <dbReference type="ARBA" id="ARBA00023150"/>
    </source>
</evidence>
<dbReference type="InterPro" id="IPR044672">
    <property type="entry name" value="MOCS2A"/>
</dbReference>
<accession>A0AA85JJU1</accession>
<dbReference type="GO" id="GO:1990133">
    <property type="term" value="C:molybdopterin adenylyltransferase complex"/>
    <property type="evidence" value="ECO:0007669"/>
    <property type="project" value="TreeGrafter"/>
</dbReference>
<evidence type="ECO:0000256" key="5">
    <source>
        <dbReference type="HAMAP-Rule" id="MF_03051"/>
    </source>
</evidence>
<dbReference type="WBParaSite" id="TREG1_25760.1">
    <property type="protein sequence ID" value="TREG1_25760.1"/>
    <property type="gene ID" value="TREG1_25760"/>
</dbReference>
<dbReference type="PANTHER" id="PTHR33359">
    <property type="entry name" value="MOLYBDOPTERIN SYNTHASE SULFUR CARRIER SUBUNIT"/>
    <property type="match status" value="1"/>
</dbReference>
<keyword evidence="2 5" id="KW-0597">Phosphoprotein</keyword>
<organism evidence="6 7">
    <name type="scientific">Trichobilharzia regenti</name>
    <name type="common">Nasal bird schistosome</name>
    <dbReference type="NCBI Taxonomy" id="157069"/>
    <lineage>
        <taxon>Eukaryota</taxon>
        <taxon>Metazoa</taxon>
        <taxon>Spiralia</taxon>
        <taxon>Lophotrochozoa</taxon>
        <taxon>Platyhelminthes</taxon>
        <taxon>Trematoda</taxon>
        <taxon>Digenea</taxon>
        <taxon>Strigeidida</taxon>
        <taxon>Schistosomatoidea</taxon>
        <taxon>Schistosomatidae</taxon>
        <taxon>Trichobilharzia</taxon>
    </lineage>
</organism>
<dbReference type="HAMAP" id="MF_03051">
    <property type="entry name" value="MOCS2A"/>
    <property type="match status" value="1"/>
</dbReference>
<comment type="pathway">
    <text evidence="5">Cofactor biosynthesis; molybdopterin biosynthesis.</text>
</comment>
<feature type="modified residue" description="1-thioglycine; alternate" evidence="5">
    <location>
        <position position="89"/>
    </location>
</feature>
<evidence type="ECO:0000256" key="2">
    <source>
        <dbReference type="ARBA" id="ARBA00022553"/>
    </source>
</evidence>
<keyword evidence="1 5" id="KW-0963">Cytoplasm</keyword>
<dbReference type="InterPro" id="IPR028887">
    <property type="entry name" value="MOCS2A_euk"/>
</dbReference>